<dbReference type="EMBL" id="VFQE01000001">
    <property type="protein sequence ID" value="TQN43847.1"/>
    <property type="molecule type" value="Genomic_DNA"/>
</dbReference>
<keyword evidence="4 7" id="KW-0067">ATP-binding</keyword>
<dbReference type="GO" id="GO:0005524">
    <property type="term" value="F:ATP binding"/>
    <property type="evidence" value="ECO:0007669"/>
    <property type="project" value="UniProtKB-KW"/>
</dbReference>
<dbReference type="SMART" id="SM00382">
    <property type="entry name" value="AAA"/>
    <property type="match status" value="1"/>
</dbReference>
<keyword evidence="8" id="KW-1185">Reference proteome</keyword>
<dbReference type="PROSITE" id="PS50893">
    <property type="entry name" value="ABC_TRANSPORTER_2"/>
    <property type="match status" value="1"/>
</dbReference>
<dbReference type="Proteomes" id="UP000319865">
    <property type="component" value="Unassembled WGS sequence"/>
</dbReference>
<evidence type="ECO:0000256" key="5">
    <source>
        <dbReference type="ARBA" id="ARBA00022970"/>
    </source>
</evidence>
<evidence type="ECO:0000256" key="4">
    <source>
        <dbReference type="ARBA" id="ARBA00022840"/>
    </source>
</evidence>
<sequence length="252" mass="26747">MSDPILSVEGLRVSYGRVQAVRDVSFQAEQGSLVTLVGANGAGKSSVINAVSGMLRPSGGRITFDGHDVTRTPAHTLVKRGLVQVPEGRQILATLTIEDNLQMGAWHTSGTAQKSIAAMYERFPVLAERRALPAGALSGGEQQMLAIARALVAEPTVMLMDEPSMGLAPKIVDEVFRVIEQIRASGTTVVLVEQNARRALRAADHGYVLQTGEVVHSGPAADLLADERIVEAYLGVDTDSRRRGGATDRGGL</sequence>
<dbReference type="Pfam" id="PF00005">
    <property type="entry name" value="ABC_tran"/>
    <property type="match status" value="1"/>
</dbReference>
<evidence type="ECO:0000313" key="7">
    <source>
        <dbReference type="EMBL" id="TQN43847.1"/>
    </source>
</evidence>
<keyword evidence="5" id="KW-0029">Amino-acid transport</keyword>
<dbReference type="CDD" id="cd03224">
    <property type="entry name" value="ABC_TM1139_LivF_branched"/>
    <property type="match status" value="1"/>
</dbReference>
<dbReference type="GO" id="GO:0015658">
    <property type="term" value="F:branched-chain amino acid transmembrane transporter activity"/>
    <property type="evidence" value="ECO:0007669"/>
    <property type="project" value="TreeGrafter"/>
</dbReference>
<keyword evidence="3" id="KW-0547">Nucleotide-binding</keyword>
<evidence type="ECO:0000256" key="3">
    <source>
        <dbReference type="ARBA" id="ARBA00022741"/>
    </source>
</evidence>
<dbReference type="GO" id="GO:0016887">
    <property type="term" value="F:ATP hydrolysis activity"/>
    <property type="evidence" value="ECO:0007669"/>
    <property type="project" value="InterPro"/>
</dbReference>
<reference evidence="7 8" key="1">
    <citation type="submission" date="2019-06" db="EMBL/GenBank/DDBJ databases">
        <title>Sequencing the genomes of 1000 actinobacteria strains.</title>
        <authorList>
            <person name="Klenk H.-P."/>
        </authorList>
    </citation>
    <scope>NUCLEOTIDE SEQUENCE [LARGE SCALE GENOMIC DNA]</scope>
    <source>
        <strain evidence="7 8">DSM 46837</strain>
    </source>
</reference>
<dbReference type="OrthoDB" id="9776369at2"/>
<comment type="caution">
    <text evidence="7">The sequence shown here is derived from an EMBL/GenBank/DDBJ whole genome shotgun (WGS) entry which is preliminary data.</text>
</comment>
<dbReference type="InterPro" id="IPR027417">
    <property type="entry name" value="P-loop_NTPase"/>
</dbReference>
<gene>
    <name evidence="7" type="ORF">FHU33_3315</name>
</gene>
<dbReference type="GO" id="GO:0015807">
    <property type="term" value="P:L-amino acid transport"/>
    <property type="evidence" value="ECO:0007669"/>
    <property type="project" value="TreeGrafter"/>
</dbReference>
<keyword evidence="2" id="KW-0813">Transport</keyword>
<dbReference type="InterPro" id="IPR003439">
    <property type="entry name" value="ABC_transporter-like_ATP-bd"/>
</dbReference>
<dbReference type="InterPro" id="IPR017871">
    <property type="entry name" value="ABC_transporter-like_CS"/>
</dbReference>
<dbReference type="RefSeq" id="WP_142026290.1">
    <property type="nucleotide sequence ID" value="NZ_VFQE01000001.1"/>
</dbReference>
<proteinExistence type="inferred from homology"/>
<organism evidence="7 8">
    <name type="scientific">Blastococcus colisei</name>
    <dbReference type="NCBI Taxonomy" id="1564162"/>
    <lineage>
        <taxon>Bacteria</taxon>
        <taxon>Bacillati</taxon>
        <taxon>Actinomycetota</taxon>
        <taxon>Actinomycetes</taxon>
        <taxon>Geodermatophilales</taxon>
        <taxon>Geodermatophilaceae</taxon>
        <taxon>Blastococcus</taxon>
    </lineage>
</organism>
<accession>A0A543PIG5</accession>
<evidence type="ECO:0000256" key="2">
    <source>
        <dbReference type="ARBA" id="ARBA00022448"/>
    </source>
</evidence>
<dbReference type="InterPro" id="IPR052156">
    <property type="entry name" value="BCAA_Transport_ATP-bd_LivF"/>
</dbReference>
<evidence type="ECO:0000313" key="8">
    <source>
        <dbReference type="Proteomes" id="UP000319865"/>
    </source>
</evidence>
<feature type="domain" description="ABC transporter" evidence="6">
    <location>
        <begin position="6"/>
        <end position="236"/>
    </location>
</feature>
<dbReference type="Gene3D" id="3.40.50.300">
    <property type="entry name" value="P-loop containing nucleotide triphosphate hydrolases"/>
    <property type="match status" value="1"/>
</dbReference>
<evidence type="ECO:0000259" key="6">
    <source>
        <dbReference type="PROSITE" id="PS50893"/>
    </source>
</evidence>
<dbReference type="InterPro" id="IPR003593">
    <property type="entry name" value="AAA+_ATPase"/>
</dbReference>
<comment type="similarity">
    <text evidence="1">Belongs to the ABC transporter superfamily.</text>
</comment>
<dbReference type="AlphaFoldDB" id="A0A543PIG5"/>
<dbReference type="PROSITE" id="PS00211">
    <property type="entry name" value="ABC_TRANSPORTER_1"/>
    <property type="match status" value="1"/>
</dbReference>
<dbReference type="PANTHER" id="PTHR43820:SF6">
    <property type="entry name" value="ABC TRANSPORTER ATP-BINDING PROTEIN"/>
    <property type="match status" value="1"/>
</dbReference>
<dbReference type="PANTHER" id="PTHR43820">
    <property type="entry name" value="HIGH-AFFINITY BRANCHED-CHAIN AMINO ACID TRANSPORT ATP-BINDING PROTEIN LIVF"/>
    <property type="match status" value="1"/>
</dbReference>
<evidence type="ECO:0000256" key="1">
    <source>
        <dbReference type="ARBA" id="ARBA00005417"/>
    </source>
</evidence>
<protein>
    <submittedName>
        <fullName evidence="7">Branched-chain amino acid transport system ATP-binding protein</fullName>
    </submittedName>
</protein>
<dbReference type="SUPFAM" id="SSF52540">
    <property type="entry name" value="P-loop containing nucleoside triphosphate hydrolases"/>
    <property type="match status" value="1"/>
</dbReference>
<name>A0A543PIG5_9ACTN</name>